<reference evidence="8 9" key="1">
    <citation type="submission" date="2020-03" db="EMBL/GenBank/DDBJ databases">
        <title>Vagococcus sp. nov., isolated from beetles.</title>
        <authorList>
            <person name="Hyun D.-W."/>
            <person name="Bae J.-W."/>
        </authorList>
    </citation>
    <scope>NUCLEOTIDE SEQUENCE [LARGE SCALE GENOMIC DNA]</scope>
    <source>
        <strain evidence="8 9">HDW17A</strain>
    </source>
</reference>
<sequence>MREQGKLIFSFILVGFIAVFSVINIRPTRVNFGFAEFEFPLIYVILGSAVVGALIVGMSLFSSYWKQRKKIKRLEEEIKEAEQGVEGKVLASGAELYAQIAAKDQKIVELERQVKIYAEGYTQPIQLSDIDEHIAD</sequence>
<evidence type="ECO:0000313" key="9">
    <source>
        <dbReference type="Proteomes" id="UP000500890"/>
    </source>
</evidence>
<dbReference type="AlphaFoldDB" id="A0A6G8AN89"/>
<evidence type="ECO:0000256" key="2">
    <source>
        <dbReference type="ARBA" id="ARBA00022692"/>
    </source>
</evidence>
<feature type="transmembrane region" description="Helical" evidence="6">
    <location>
        <begin position="41"/>
        <end position="65"/>
    </location>
</feature>
<dbReference type="InterPro" id="IPR010445">
    <property type="entry name" value="LapA_dom"/>
</dbReference>
<feature type="domain" description="Lipopolysaccharide assembly protein A" evidence="7">
    <location>
        <begin position="26"/>
        <end position="85"/>
    </location>
</feature>
<evidence type="ECO:0000256" key="6">
    <source>
        <dbReference type="SAM" id="Phobius"/>
    </source>
</evidence>
<gene>
    <name evidence="8" type="ORF">G7081_04975</name>
</gene>
<evidence type="ECO:0000256" key="3">
    <source>
        <dbReference type="ARBA" id="ARBA00022989"/>
    </source>
</evidence>
<keyword evidence="4 6" id="KW-0472">Membrane</keyword>
<evidence type="ECO:0000313" key="8">
    <source>
        <dbReference type="EMBL" id="QIL46466.1"/>
    </source>
</evidence>
<dbReference type="PANTHER" id="PTHR41335">
    <property type="entry name" value="MEMBRANE PROTEIN-RELATED"/>
    <property type="match status" value="1"/>
</dbReference>
<dbReference type="Pfam" id="PF06305">
    <property type="entry name" value="LapA_dom"/>
    <property type="match status" value="1"/>
</dbReference>
<evidence type="ECO:0000259" key="7">
    <source>
        <dbReference type="Pfam" id="PF06305"/>
    </source>
</evidence>
<dbReference type="Proteomes" id="UP000500890">
    <property type="component" value="Chromosome"/>
</dbReference>
<evidence type="ECO:0000256" key="5">
    <source>
        <dbReference type="SAM" id="Coils"/>
    </source>
</evidence>
<keyword evidence="1" id="KW-1003">Cell membrane</keyword>
<dbReference type="KEGG" id="vah:G7081_04975"/>
<evidence type="ECO:0000256" key="4">
    <source>
        <dbReference type="ARBA" id="ARBA00023136"/>
    </source>
</evidence>
<dbReference type="EMBL" id="CP049886">
    <property type="protein sequence ID" value="QIL46466.1"/>
    <property type="molecule type" value="Genomic_DNA"/>
</dbReference>
<proteinExistence type="predicted"/>
<evidence type="ECO:0000256" key="1">
    <source>
        <dbReference type="ARBA" id="ARBA00022475"/>
    </source>
</evidence>
<dbReference type="RefSeq" id="WP_166007855.1">
    <property type="nucleotide sequence ID" value="NZ_CP049886.1"/>
</dbReference>
<name>A0A6G8AN89_9ENTE</name>
<keyword evidence="9" id="KW-1185">Reference proteome</keyword>
<dbReference type="GO" id="GO:0005886">
    <property type="term" value="C:plasma membrane"/>
    <property type="evidence" value="ECO:0007669"/>
    <property type="project" value="InterPro"/>
</dbReference>
<protein>
    <submittedName>
        <fullName evidence="8">LapA family protein</fullName>
    </submittedName>
</protein>
<organism evidence="8 9">
    <name type="scientific">Vagococcus coleopterorum</name>
    <dbReference type="NCBI Taxonomy" id="2714946"/>
    <lineage>
        <taxon>Bacteria</taxon>
        <taxon>Bacillati</taxon>
        <taxon>Bacillota</taxon>
        <taxon>Bacilli</taxon>
        <taxon>Lactobacillales</taxon>
        <taxon>Enterococcaceae</taxon>
        <taxon>Vagococcus</taxon>
    </lineage>
</organism>
<accession>A0A6G8AN89</accession>
<dbReference type="PANTHER" id="PTHR41335:SF1">
    <property type="entry name" value="MEMBRANE PROTEIN"/>
    <property type="match status" value="1"/>
</dbReference>
<keyword evidence="2 6" id="KW-0812">Transmembrane</keyword>
<keyword evidence="3 6" id="KW-1133">Transmembrane helix</keyword>
<feature type="coiled-coil region" evidence="5">
    <location>
        <begin position="64"/>
        <end position="91"/>
    </location>
</feature>
<feature type="transmembrane region" description="Helical" evidence="6">
    <location>
        <begin position="7"/>
        <end position="25"/>
    </location>
</feature>
<keyword evidence="5" id="KW-0175">Coiled coil</keyword>